<proteinExistence type="predicted"/>
<dbReference type="GO" id="GO:0019365">
    <property type="term" value="P:pyridine nucleotide salvage"/>
    <property type="evidence" value="ECO:0007669"/>
    <property type="project" value="InterPro"/>
</dbReference>
<dbReference type="InterPro" id="IPR044717">
    <property type="entry name" value="NIC1"/>
</dbReference>
<name>A0A9R1WVF3_LACSA</name>
<keyword evidence="1" id="KW-1133">Transmembrane helix</keyword>
<keyword evidence="1" id="KW-0472">Membrane</keyword>
<evidence type="ECO:0000256" key="1">
    <source>
        <dbReference type="SAM" id="Phobius"/>
    </source>
</evidence>
<dbReference type="Proteomes" id="UP000235145">
    <property type="component" value="Unassembled WGS sequence"/>
</dbReference>
<accession>A0A9R1WVF3</accession>
<dbReference type="PANTHER" id="PTHR47297:SF3">
    <property type="entry name" value="NICOTINAMIDASE 1"/>
    <property type="match status" value="1"/>
</dbReference>
<dbReference type="EMBL" id="NBSK02000009">
    <property type="protein sequence ID" value="KAJ0186977.1"/>
    <property type="molecule type" value="Genomic_DNA"/>
</dbReference>
<reference evidence="2 3" key="1">
    <citation type="journal article" date="2017" name="Nat. Commun.">
        <title>Genome assembly with in vitro proximity ligation data and whole-genome triplication in lettuce.</title>
        <authorList>
            <person name="Reyes-Chin-Wo S."/>
            <person name="Wang Z."/>
            <person name="Yang X."/>
            <person name="Kozik A."/>
            <person name="Arikit S."/>
            <person name="Song C."/>
            <person name="Xia L."/>
            <person name="Froenicke L."/>
            <person name="Lavelle D.O."/>
            <person name="Truco M.J."/>
            <person name="Xia R."/>
            <person name="Zhu S."/>
            <person name="Xu C."/>
            <person name="Xu H."/>
            <person name="Xu X."/>
            <person name="Cox K."/>
            <person name="Korf I."/>
            <person name="Meyers B.C."/>
            <person name="Michelmore R.W."/>
        </authorList>
    </citation>
    <scope>NUCLEOTIDE SEQUENCE [LARGE SCALE GENOMIC DNA]</scope>
    <source>
        <strain evidence="3">cv. Salinas</strain>
        <tissue evidence="2">Seedlings</tissue>
    </source>
</reference>
<evidence type="ECO:0000313" key="2">
    <source>
        <dbReference type="EMBL" id="KAJ0186977.1"/>
    </source>
</evidence>
<feature type="transmembrane region" description="Helical" evidence="1">
    <location>
        <begin position="6"/>
        <end position="23"/>
    </location>
</feature>
<dbReference type="GO" id="GO:0008936">
    <property type="term" value="F:nicotinamidase activity"/>
    <property type="evidence" value="ECO:0007669"/>
    <property type="project" value="InterPro"/>
</dbReference>
<dbReference type="PANTHER" id="PTHR47297">
    <property type="match status" value="1"/>
</dbReference>
<keyword evidence="1" id="KW-0812">Transmembrane</keyword>
<protein>
    <submittedName>
        <fullName evidence="2">Uncharacterized protein</fullName>
    </submittedName>
</protein>
<gene>
    <name evidence="2" type="ORF">LSAT_V11C900455500</name>
</gene>
<sequence length="140" mass="16692">MNNCIWYLFYLVINNFQILFFLSEDFLIRLRWLENESNVTLRRKDYINGFLGSLENDGSNVFVDWAKINQIVVVIIVFIKQIYGYAQIYVYWFLLILHSLQETVVVYSDEVLEKTTSLSNVEVRTKIDSYTFELAFAVFR</sequence>
<comment type="caution">
    <text evidence="2">The sequence shown here is derived from an EMBL/GenBank/DDBJ whole genome shotgun (WGS) entry which is preliminary data.</text>
</comment>
<evidence type="ECO:0000313" key="3">
    <source>
        <dbReference type="Proteomes" id="UP000235145"/>
    </source>
</evidence>
<keyword evidence="3" id="KW-1185">Reference proteome</keyword>
<dbReference type="AlphaFoldDB" id="A0A9R1WVF3"/>
<organism evidence="2 3">
    <name type="scientific">Lactuca sativa</name>
    <name type="common">Garden lettuce</name>
    <dbReference type="NCBI Taxonomy" id="4236"/>
    <lineage>
        <taxon>Eukaryota</taxon>
        <taxon>Viridiplantae</taxon>
        <taxon>Streptophyta</taxon>
        <taxon>Embryophyta</taxon>
        <taxon>Tracheophyta</taxon>
        <taxon>Spermatophyta</taxon>
        <taxon>Magnoliopsida</taxon>
        <taxon>eudicotyledons</taxon>
        <taxon>Gunneridae</taxon>
        <taxon>Pentapetalae</taxon>
        <taxon>asterids</taxon>
        <taxon>campanulids</taxon>
        <taxon>Asterales</taxon>
        <taxon>Asteraceae</taxon>
        <taxon>Cichorioideae</taxon>
        <taxon>Cichorieae</taxon>
        <taxon>Lactucinae</taxon>
        <taxon>Lactuca</taxon>
    </lineage>
</organism>